<keyword evidence="3" id="KW-1185">Reference proteome</keyword>
<dbReference type="Pfam" id="PF00248">
    <property type="entry name" value="Aldo_ket_red"/>
    <property type="match status" value="1"/>
</dbReference>
<protein>
    <recommendedName>
        <fullName evidence="1">NADP-dependent oxidoreductase domain-containing protein</fullName>
    </recommendedName>
</protein>
<dbReference type="PANTHER" id="PTHR11732">
    <property type="entry name" value="ALDO/KETO REDUCTASE"/>
    <property type="match status" value="1"/>
</dbReference>
<dbReference type="Gene3D" id="3.20.20.100">
    <property type="entry name" value="NADP-dependent oxidoreductase domain"/>
    <property type="match status" value="1"/>
</dbReference>
<dbReference type="GO" id="GO:0016491">
    <property type="term" value="F:oxidoreductase activity"/>
    <property type="evidence" value="ECO:0007669"/>
    <property type="project" value="InterPro"/>
</dbReference>
<comment type="caution">
    <text evidence="2">The sequence shown here is derived from an EMBL/GenBank/DDBJ whole genome shotgun (WGS) entry which is preliminary data.</text>
</comment>
<dbReference type="InterPro" id="IPR036812">
    <property type="entry name" value="NAD(P)_OxRdtase_dom_sf"/>
</dbReference>
<gene>
    <name evidence="2" type="ORF">BGW38_009173</name>
</gene>
<dbReference type="OrthoDB" id="416253at2759"/>
<dbReference type="EMBL" id="JAABOA010006629">
    <property type="protein sequence ID" value="KAF9556894.1"/>
    <property type="molecule type" value="Genomic_DNA"/>
</dbReference>
<feature type="non-terminal residue" evidence="2">
    <location>
        <position position="108"/>
    </location>
</feature>
<dbReference type="InterPro" id="IPR018170">
    <property type="entry name" value="Aldo/ket_reductase_CS"/>
</dbReference>
<dbReference type="PROSITE" id="PS00798">
    <property type="entry name" value="ALDOKETO_REDUCTASE_1"/>
    <property type="match status" value="1"/>
</dbReference>
<evidence type="ECO:0000313" key="3">
    <source>
        <dbReference type="Proteomes" id="UP000780801"/>
    </source>
</evidence>
<proteinExistence type="predicted"/>
<sequence>MSLQRLATLNTGATIPLVGLGSYESKTNEVKQAVLTALEAGYRHIDTAWIYGNEKEIGEAIQESKVPRSELFVTTKIWNNSHRPEDILPALETSLKNLGLDYVDLYLM</sequence>
<dbReference type="InterPro" id="IPR020471">
    <property type="entry name" value="AKR"/>
</dbReference>
<dbReference type="Proteomes" id="UP000780801">
    <property type="component" value="Unassembled WGS sequence"/>
</dbReference>
<accession>A0A9P6FJA7</accession>
<dbReference type="CDD" id="cd19071">
    <property type="entry name" value="AKR_AKR1-5-like"/>
    <property type="match status" value="1"/>
</dbReference>
<dbReference type="AlphaFoldDB" id="A0A9P6FJA7"/>
<dbReference type="PRINTS" id="PR00069">
    <property type="entry name" value="ALDKETRDTASE"/>
</dbReference>
<evidence type="ECO:0000259" key="1">
    <source>
        <dbReference type="Pfam" id="PF00248"/>
    </source>
</evidence>
<dbReference type="InterPro" id="IPR023210">
    <property type="entry name" value="NADP_OxRdtase_dom"/>
</dbReference>
<organism evidence="2 3">
    <name type="scientific">Lunasporangiospora selenospora</name>
    <dbReference type="NCBI Taxonomy" id="979761"/>
    <lineage>
        <taxon>Eukaryota</taxon>
        <taxon>Fungi</taxon>
        <taxon>Fungi incertae sedis</taxon>
        <taxon>Mucoromycota</taxon>
        <taxon>Mortierellomycotina</taxon>
        <taxon>Mortierellomycetes</taxon>
        <taxon>Mortierellales</taxon>
        <taxon>Mortierellaceae</taxon>
        <taxon>Lunasporangiospora</taxon>
    </lineage>
</organism>
<feature type="domain" description="NADP-dependent oxidoreductase" evidence="1">
    <location>
        <begin position="24"/>
        <end position="107"/>
    </location>
</feature>
<dbReference type="SUPFAM" id="SSF51430">
    <property type="entry name" value="NAD(P)-linked oxidoreductase"/>
    <property type="match status" value="1"/>
</dbReference>
<reference evidence="2" key="1">
    <citation type="journal article" date="2020" name="Fungal Divers.">
        <title>Resolving the Mortierellaceae phylogeny through synthesis of multi-gene phylogenetics and phylogenomics.</title>
        <authorList>
            <person name="Vandepol N."/>
            <person name="Liber J."/>
            <person name="Desiro A."/>
            <person name="Na H."/>
            <person name="Kennedy M."/>
            <person name="Barry K."/>
            <person name="Grigoriev I.V."/>
            <person name="Miller A.N."/>
            <person name="O'Donnell K."/>
            <person name="Stajich J.E."/>
            <person name="Bonito G."/>
        </authorList>
    </citation>
    <scope>NUCLEOTIDE SEQUENCE</scope>
    <source>
        <strain evidence="2">KOD1015</strain>
    </source>
</reference>
<name>A0A9P6FJA7_9FUNG</name>
<evidence type="ECO:0000313" key="2">
    <source>
        <dbReference type="EMBL" id="KAF9556894.1"/>
    </source>
</evidence>